<dbReference type="InterPro" id="IPR002718">
    <property type="entry name" value="OMP_Helicobacter"/>
</dbReference>
<accession>A0A1M4NHX9</accession>
<dbReference type="PRINTS" id="PR01776">
    <property type="entry name" value="HPOMPFAMILY"/>
</dbReference>
<dbReference type="EMBL" id="LT633429">
    <property type="protein sequence ID" value="SFZ71992.1"/>
    <property type="molecule type" value="Genomic_DNA"/>
</dbReference>
<dbReference type="Pfam" id="PF01856">
    <property type="entry name" value="HP_OMP"/>
    <property type="match status" value="1"/>
</dbReference>
<dbReference type="RefSeq" id="WP_104684874.1">
    <property type="nucleotide sequence ID" value="NZ_FZKO01000012.1"/>
</dbReference>
<organism evidence="1">
    <name type="scientific">Helicobacter bizzozeronii</name>
    <dbReference type="NCBI Taxonomy" id="56877"/>
    <lineage>
        <taxon>Bacteria</taxon>
        <taxon>Pseudomonadati</taxon>
        <taxon>Campylobacterota</taxon>
        <taxon>Epsilonproteobacteria</taxon>
        <taxon>Campylobacterales</taxon>
        <taxon>Helicobacteraceae</taxon>
        <taxon>Helicobacter</taxon>
    </lineage>
</organism>
<gene>
    <name evidence="1" type="primary">omp242</name>
</gene>
<evidence type="ECO:0000313" key="1">
    <source>
        <dbReference type="EMBL" id="SFZ71992.1"/>
    </source>
</evidence>
<proteinExistence type="predicted"/>
<name>A0A1M4NHX9_HELBI</name>
<reference evidence="1" key="1">
    <citation type="submission" date="2016-10" db="EMBL/GenBank/DDBJ databases">
        <title>Proteomic and phylogenetic analysis of the outer membrane protein repertoire of gastric Helicobacter species.</title>
        <authorList>
            <person name="Joosten M."/>
        </authorList>
    </citation>
    <scope>NUCLEOTIDE SEQUENCE</scope>
    <source>
        <strain evidence="1">M7</strain>
    </source>
</reference>
<protein>
    <submittedName>
        <fullName evidence="1">OMP242</fullName>
    </submittedName>
</protein>
<dbReference type="AlphaFoldDB" id="A0A1M4NHX9"/>
<sequence length="284" mass="31252">MAVKQKLVNTLLPSVVGFFVLLPLNAEKSGVFIGGGFQYSYASGAFKQDTTIQYTIPGFPGSTIKTTNPYRGNLFGGNLQAGFKLFFGQTKRFGLRFYGFFSGQAGDANSVYSGNSDSKFIIKNQPGYNFFYGGGMDMLHNFYGNDERSFGVFVGVMVGWSSWSMGQSQQCIGSTIYSRGGPIGGCVPTNKFFQEQVHINNKYYPGLKSSFSPAFVQVIVNLGFRLNFTKHQGIEMGIRIPTINDLNYASKGAFSEGMIAKIKVNDALILRRDVVAFINYVISF</sequence>